<dbReference type="RefSeq" id="WP_253662969.1">
    <property type="nucleotide sequence ID" value="NZ_BAAAJQ010000003.1"/>
</dbReference>
<dbReference type="EMBL" id="JAMTCJ010000004">
    <property type="protein sequence ID" value="MCP2178005.1"/>
    <property type="molecule type" value="Genomic_DNA"/>
</dbReference>
<protein>
    <recommendedName>
        <fullName evidence="3">Deazaflavin-dependent oxidoreductase (Nitroreductase family)</fullName>
    </recommendedName>
</protein>
<dbReference type="InterPro" id="IPR012349">
    <property type="entry name" value="Split_barrel_FMN-bd"/>
</dbReference>
<evidence type="ECO:0000313" key="2">
    <source>
        <dbReference type="Proteomes" id="UP001206895"/>
    </source>
</evidence>
<name>A0ABT1HJ91_9NOCA</name>
<comment type="caution">
    <text evidence="1">The sequence shown here is derived from an EMBL/GenBank/DDBJ whole genome shotgun (WGS) entry which is preliminary data.</text>
</comment>
<dbReference type="Proteomes" id="UP001206895">
    <property type="component" value="Unassembled WGS sequence"/>
</dbReference>
<accession>A0ABT1HJ91</accession>
<reference evidence="1 2" key="1">
    <citation type="submission" date="2022-06" db="EMBL/GenBank/DDBJ databases">
        <title>Genomic Encyclopedia of Archaeal and Bacterial Type Strains, Phase II (KMG-II): from individual species to whole genera.</title>
        <authorList>
            <person name="Goeker M."/>
        </authorList>
    </citation>
    <scope>NUCLEOTIDE SEQUENCE [LARGE SCALE GENOMIC DNA]</scope>
    <source>
        <strain evidence="1 2">DSM 44693</strain>
    </source>
</reference>
<evidence type="ECO:0008006" key="3">
    <source>
        <dbReference type="Google" id="ProtNLM"/>
    </source>
</evidence>
<proteinExistence type="predicted"/>
<sequence length="152" mass="16278">MAPTPTSSVRPPRWIKSLNRLLLAIRAVGGLQELPVLLVAGRRSGKTRRTPLTVVTLDGHRYLLEGFPGADWARNVRAAGGSADLVTGRVTQPVQLTELDAESAVPVLRAWPDKSGTDGPKIMMNAGVVDEISPDAFAALAGRCAVFRLDDR</sequence>
<gene>
    <name evidence="1" type="ORF">LX13_003846</name>
</gene>
<dbReference type="Gene3D" id="2.30.110.10">
    <property type="entry name" value="Electron Transport, Fmn-binding Protein, Chain A"/>
    <property type="match status" value="1"/>
</dbReference>
<keyword evidence="2" id="KW-1185">Reference proteome</keyword>
<organism evidence="1 2">
    <name type="scientific">Williamsia maris</name>
    <dbReference type="NCBI Taxonomy" id="72806"/>
    <lineage>
        <taxon>Bacteria</taxon>
        <taxon>Bacillati</taxon>
        <taxon>Actinomycetota</taxon>
        <taxon>Actinomycetes</taxon>
        <taxon>Mycobacteriales</taxon>
        <taxon>Nocardiaceae</taxon>
        <taxon>Williamsia</taxon>
    </lineage>
</organism>
<evidence type="ECO:0000313" key="1">
    <source>
        <dbReference type="EMBL" id="MCP2178005.1"/>
    </source>
</evidence>